<dbReference type="GO" id="GO:0004519">
    <property type="term" value="F:endonuclease activity"/>
    <property type="evidence" value="ECO:0007669"/>
    <property type="project" value="UniProtKB-KW"/>
</dbReference>
<evidence type="ECO:0000256" key="5">
    <source>
        <dbReference type="ARBA" id="ARBA00022884"/>
    </source>
</evidence>
<keyword evidence="5" id="KW-0694">RNA-binding</keyword>
<dbReference type="SMART" id="SM00534">
    <property type="entry name" value="MUTSac"/>
    <property type="match status" value="1"/>
</dbReference>
<dbReference type="Pfam" id="PF00488">
    <property type="entry name" value="MutS_V"/>
    <property type="match status" value="1"/>
</dbReference>
<dbReference type="Proteomes" id="UP000326396">
    <property type="component" value="Linkage Group LG18"/>
</dbReference>
<dbReference type="PROSITE" id="PS50828">
    <property type="entry name" value="SMR"/>
    <property type="match status" value="1"/>
</dbReference>
<dbReference type="SUPFAM" id="SSF160443">
    <property type="entry name" value="SMR domain-like"/>
    <property type="match status" value="1"/>
</dbReference>
<dbReference type="InterPro" id="IPR046893">
    <property type="entry name" value="MSSS"/>
</dbReference>
<dbReference type="InterPro" id="IPR045076">
    <property type="entry name" value="MutS"/>
</dbReference>
<dbReference type="SUPFAM" id="SSF52540">
    <property type="entry name" value="P-loop containing nucleoside triphosphate hydrolases"/>
    <property type="match status" value="1"/>
</dbReference>
<dbReference type="InterPro" id="IPR002625">
    <property type="entry name" value="Smr_dom"/>
</dbReference>
<dbReference type="SUPFAM" id="SSF48334">
    <property type="entry name" value="DNA repair protein MutS, domain III"/>
    <property type="match status" value="1"/>
</dbReference>
<dbReference type="PROSITE" id="PS00486">
    <property type="entry name" value="DNA_MISMATCH_REPAIR_2"/>
    <property type="match status" value="1"/>
</dbReference>
<dbReference type="InterPro" id="IPR036187">
    <property type="entry name" value="DNA_mismatch_repair_MutS_sf"/>
</dbReference>
<evidence type="ECO:0000256" key="2">
    <source>
        <dbReference type="ARBA" id="ARBA00022741"/>
    </source>
</evidence>
<accession>A0A5N6NM38</accession>
<dbReference type="PANTHER" id="PTHR48466:SF1">
    <property type="entry name" value="SMR DOMAIN-CONTAINING PROTEIN"/>
    <property type="match status" value="1"/>
</dbReference>
<evidence type="ECO:0000313" key="10">
    <source>
        <dbReference type="Proteomes" id="UP000326396"/>
    </source>
</evidence>
<feature type="domain" description="Smr" evidence="8">
    <location>
        <begin position="918"/>
        <end position="989"/>
    </location>
</feature>
<evidence type="ECO:0000256" key="3">
    <source>
        <dbReference type="ARBA" id="ARBA00022801"/>
    </source>
</evidence>
<keyword evidence="2" id="KW-0547">Nucleotide-binding</keyword>
<dbReference type="GO" id="GO:0006298">
    <property type="term" value="P:mismatch repair"/>
    <property type="evidence" value="ECO:0007669"/>
    <property type="project" value="InterPro"/>
</dbReference>
<keyword evidence="7" id="KW-0175">Coiled coil</keyword>
<dbReference type="GO" id="GO:0140664">
    <property type="term" value="F:ATP-dependent DNA damage sensor activity"/>
    <property type="evidence" value="ECO:0007669"/>
    <property type="project" value="InterPro"/>
</dbReference>
<dbReference type="Pfam" id="PF20297">
    <property type="entry name" value="MSSS"/>
    <property type="match status" value="1"/>
</dbReference>
<dbReference type="InterPro" id="IPR007696">
    <property type="entry name" value="DNA_mismatch_repair_MutS_core"/>
</dbReference>
<keyword evidence="3" id="KW-0378">Hydrolase</keyword>
<evidence type="ECO:0000256" key="6">
    <source>
        <dbReference type="ARBA" id="ARBA00023125"/>
    </source>
</evidence>
<dbReference type="Gene3D" id="3.30.1370.110">
    <property type="match status" value="1"/>
</dbReference>
<dbReference type="InterPro" id="IPR000432">
    <property type="entry name" value="DNA_mismatch_repair_MutS_C"/>
</dbReference>
<dbReference type="Pfam" id="PF01713">
    <property type="entry name" value="Smr"/>
    <property type="match status" value="1"/>
</dbReference>
<reference evidence="9 10" key="1">
    <citation type="submission" date="2019-05" db="EMBL/GenBank/DDBJ databases">
        <title>Mikania micrantha, genome provides insights into the molecular mechanism of rapid growth.</title>
        <authorList>
            <person name="Liu B."/>
        </authorList>
    </citation>
    <scope>NUCLEOTIDE SEQUENCE [LARGE SCALE GENOMIC DNA]</scope>
    <source>
        <strain evidence="9">NLD-2019</strain>
        <tissue evidence="9">Leaf</tissue>
    </source>
</reference>
<evidence type="ECO:0000256" key="7">
    <source>
        <dbReference type="SAM" id="Coils"/>
    </source>
</evidence>
<evidence type="ECO:0000313" key="9">
    <source>
        <dbReference type="EMBL" id="KAD4982391.1"/>
    </source>
</evidence>
<dbReference type="InterPro" id="IPR036063">
    <property type="entry name" value="Smr_dom_sf"/>
</dbReference>
<dbReference type="Gene3D" id="3.40.50.300">
    <property type="entry name" value="P-loop containing nucleotide triphosphate hydrolases"/>
    <property type="match status" value="1"/>
</dbReference>
<organism evidence="9 10">
    <name type="scientific">Mikania micrantha</name>
    <name type="common">bitter vine</name>
    <dbReference type="NCBI Taxonomy" id="192012"/>
    <lineage>
        <taxon>Eukaryota</taxon>
        <taxon>Viridiplantae</taxon>
        <taxon>Streptophyta</taxon>
        <taxon>Embryophyta</taxon>
        <taxon>Tracheophyta</taxon>
        <taxon>Spermatophyta</taxon>
        <taxon>Magnoliopsida</taxon>
        <taxon>eudicotyledons</taxon>
        <taxon>Gunneridae</taxon>
        <taxon>Pentapetalae</taxon>
        <taxon>asterids</taxon>
        <taxon>campanulids</taxon>
        <taxon>Asterales</taxon>
        <taxon>Asteraceae</taxon>
        <taxon>Asteroideae</taxon>
        <taxon>Heliantheae alliance</taxon>
        <taxon>Eupatorieae</taxon>
        <taxon>Mikania</taxon>
    </lineage>
</organism>
<name>A0A5N6NM38_9ASTR</name>
<keyword evidence="4" id="KW-0067">ATP-binding</keyword>
<dbReference type="NCBIfam" id="TIGR01069">
    <property type="entry name" value="mutS2"/>
    <property type="match status" value="1"/>
</dbReference>
<protein>
    <recommendedName>
        <fullName evidence="8">Smr domain-containing protein</fullName>
    </recommendedName>
</protein>
<dbReference type="GO" id="GO:0005524">
    <property type="term" value="F:ATP binding"/>
    <property type="evidence" value="ECO:0007669"/>
    <property type="project" value="UniProtKB-KW"/>
</dbReference>
<dbReference type="PROSITE" id="PS51257">
    <property type="entry name" value="PROKAR_LIPOPROTEIN"/>
    <property type="match status" value="1"/>
</dbReference>
<dbReference type="GO" id="GO:0019843">
    <property type="term" value="F:rRNA binding"/>
    <property type="evidence" value="ECO:0007669"/>
    <property type="project" value="UniProtKB-KW"/>
</dbReference>
<dbReference type="InterPro" id="IPR005747">
    <property type="entry name" value="MutS2"/>
</dbReference>
<feature type="coiled-coil region" evidence="7">
    <location>
        <begin position="700"/>
        <end position="781"/>
    </location>
</feature>
<evidence type="ECO:0000256" key="1">
    <source>
        <dbReference type="ARBA" id="ARBA00022730"/>
    </source>
</evidence>
<dbReference type="FunFam" id="3.40.50.300:FF:001814">
    <property type="entry name" value="DNA mismatch repair protein MutS type 2"/>
    <property type="match status" value="1"/>
</dbReference>
<dbReference type="SMART" id="SM00533">
    <property type="entry name" value="MUTSd"/>
    <property type="match status" value="1"/>
</dbReference>
<evidence type="ECO:0000256" key="4">
    <source>
        <dbReference type="ARBA" id="ARBA00022840"/>
    </source>
</evidence>
<dbReference type="SMART" id="SM00463">
    <property type="entry name" value="SMR"/>
    <property type="match status" value="1"/>
</dbReference>
<dbReference type="GO" id="GO:0045910">
    <property type="term" value="P:negative regulation of DNA recombination"/>
    <property type="evidence" value="ECO:0007669"/>
    <property type="project" value="InterPro"/>
</dbReference>
<dbReference type="PANTHER" id="PTHR48466">
    <property type="entry name" value="OS10G0509000 PROTEIN-RELATED"/>
    <property type="match status" value="1"/>
</dbReference>
<dbReference type="OrthoDB" id="1924787at2759"/>
<dbReference type="EMBL" id="SZYD01000010">
    <property type="protein sequence ID" value="KAD4982391.1"/>
    <property type="molecule type" value="Genomic_DNA"/>
</dbReference>
<dbReference type="AlphaFoldDB" id="A0A5N6NM38"/>
<gene>
    <name evidence="9" type="ORF">E3N88_19062</name>
</gene>
<dbReference type="InterPro" id="IPR027417">
    <property type="entry name" value="P-loop_NTPase"/>
</dbReference>
<keyword evidence="10" id="KW-1185">Reference proteome</keyword>
<dbReference type="GO" id="GO:0030983">
    <property type="term" value="F:mismatched DNA binding"/>
    <property type="evidence" value="ECO:0007669"/>
    <property type="project" value="InterPro"/>
</dbReference>
<comment type="caution">
    <text evidence="9">The sequence shown here is derived from an EMBL/GenBank/DDBJ whole genome shotgun (WGS) entry which is preliminary data.</text>
</comment>
<keyword evidence="1" id="KW-0699">rRNA-binding</keyword>
<evidence type="ECO:0000259" key="8">
    <source>
        <dbReference type="PROSITE" id="PS50828"/>
    </source>
</evidence>
<keyword evidence="6" id="KW-0238">DNA-binding</keyword>
<sequence>MVEWWRWVKPAVGVMVSGLACESRCGGSRGDLMVVGVGEKRWRLMRSSRRRVEIVESTTVRSCGGNGEEEMRSMDKMKTTVNRSSQKPNLHSSMELCNLFIISPFTKASLLNLNTRSVKCSAETTSHRLKLAESLQDETMKILEWPSVCNQISAFTSTTMGCSAAGNGLVPLGRSPEESRRLLDQTSAAFALHLPPNFSGIEDVSELVESSVSGRLLSIGEICAVKRTLRSARGLFEQLQKISLQSERYYPLLEILQNCNFLTELEQKIDFCIDCKLSIILDRASEDLEIIRSERKSNMDDIDSLLKDISIKIFQAGGIDKPLVTKRRSRMCVGIKASHKSLLPNGVVLNVSSSGATYFMEPKDVVDLNNMEVKLSNAERVEEQAVLGLLTSDIALSGSEIKYLLDRVLEVDFAVARAAHARWMNGVCPVISSCCLGNSAFLINIEGIQHPLLLESSLKSLSGHVASKSSNSVMWCEENGVASQPLTFPVPIDIKIGHEKRVVVISGPNTGGKTASMKTLGVASIMLKAGMFLPARNQPTLPWFDFILADIGDSQSLEQSLSTFSGHLSRICKMLEVTTKQSLILIDEIGSGTDPSEGVALSTSILEYIKDRVNLAVTTTHYADLSLLKEKDSRYENAAMEFSFKTLQPTYRILWGSTGESNALSIAKSIGFDEKIVDRAETWVKRLTPAKADKRRGLLYQSLMEEKKRLEVQANKAAHIYSNVMDLYNEIKHEANDLTRREAALKAKEAQKIQKELIAVRSQLEATVKDFEAKIATASIDQLNALLKESESVISSVIEAHFYTEEPSTTEADSSTLSVKLGDQVIVRGLGNKLATIVEPPGTDGTALVQYGKIRVRVNASCMRAVQSSDTIPTPTLNSQSQIKKQGHKIRSLKNLSDIKNSKEVLYGPVVQTSKNTVDLRGMRVEEASHNLNLAINTTGPGSVLFIFHGMGTGVVKESALQILKKHPRVLKFEQESPTNYGCTVAYIK</sequence>
<dbReference type="GO" id="GO:0016887">
    <property type="term" value="F:ATP hydrolysis activity"/>
    <property type="evidence" value="ECO:0007669"/>
    <property type="project" value="InterPro"/>
</dbReference>
<proteinExistence type="predicted"/>